<evidence type="ECO:0000256" key="1">
    <source>
        <dbReference type="SAM" id="SignalP"/>
    </source>
</evidence>
<accession>A0A4R0RUE3</accession>
<comment type="caution">
    <text evidence="2">The sequence shown here is derived from an EMBL/GenBank/DDBJ whole genome shotgun (WGS) entry which is preliminary data.</text>
</comment>
<sequence>MPAAATNMAIISVILAPFRITALTSTTPIMCNKDGHAHVSVDVTSTAKSGPQCCHCGWRV</sequence>
<gene>
    <name evidence="2" type="ORF">EIP91_004374</name>
</gene>
<keyword evidence="1" id="KW-0732">Signal</keyword>
<organism evidence="2 3">
    <name type="scientific">Steccherinum ochraceum</name>
    <dbReference type="NCBI Taxonomy" id="92696"/>
    <lineage>
        <taxon>Eukaryota</taxon>
        <taxon>Fungi</taxon>
        <taxon>Dikarya</taxon>
        <taxon>Basidiomycota</taxon>
        <taxon>Agaricomycotina</taxon>
        <taxon>Agaricomycetes</taxon>
        <taxon>Polyporales</taxon>
        <taxon>Steccherinaceae</taxon>
        <taxon>Steccherinum</taxon>
    </lineage>
</organism>
<keyword evidence="3" id="KW-1185">Reference proteome</keyword>
<name>A0A4R0RUE3_9APHY</name>
<reference evidence="2 3" key="1">
    <citation type="submission" date="2018-11" db="EMBL/GenBank/DDBJ databases">
        <title>Genome assembly of Steccherinum ochraceum LE-BIN_3174, the white-rot fungus of the Steccherinaceae family (The Residual Polyporoid clade, Polyporales, Basidiomycota).</title>
        <authorList>
            <person name="Fedorova T.V."/>
            <person name="Glazunova O.A."/>
            <person name="Landesman E.O."/>
            <person name="Moiseenko K.V."/>
            <person name="Psurtseva N.V."/>
            <person name="Savinova O.S."/>
            <person name="Shakhova N.V."/>
            <person name="Tyazhelova T.V."/>
            <person name="Vasina D.V."/>
        </authorList>
    </citation>
    <scope>NUCLEOTIDE SEQUENCE [LARGE SCALE GENOMIC DNA]</scope>
    <source>
        <strain evidence="2 3">LE-BIN_3174</strain>
    </source>
</reference>
<evidence type="ECO:0000313" key="2">
    <source>
        <dbReference type="EMBL" id="TCD70195.1"/>
    </source>
</evidence>
<feature type="signal peptide" evidence="1">
    <location>
        <begin position="1"/>
        <end position="26"/>
    </location>
</feature>
<dbReference type="EMBL" id="RWJN01000025">
    <property type="protein sequence ID" value="TCD70195.1"/>
    <property type="molecule type" value="Genomic_DNA"/>
</dbReference>
<proteinExistence type="predicted"/>
<dbReference type="Proteomes" id="UP000292702">
    <property type="component" value="Unassembled WGS sequence"/>
</dbReference>
<evidence type="ECO:0000313" key="3">
    <source>
        <dbReference type="Proteomes" id="UP000292702"/>
    </source>
</evidence>
<feature type="chain" id="PRO_5020618951" evidence="1">
    <location>
        <begin position="27"/>
        <end position="60"/>
    </location>
</feature>
<dbReference type="AlphaFoldDB" id="A0A4R0RUE3"/>
<protein>
    <submittedName>
        <fullName evidence="2">Uncharacterized protein</fullName>
    </submittedName>
</protein>